<gene>
    <name evidence="3" type="ordered locus">Caci_8182</name>
</gene>
<dbReference type="InParanoid" id="C7QIV5"/>
<keyword evidence="4" id="KW-1185">Reference proteome</keyword>
<protein>
    <recommendedName>
        <fullName evidence="5">DUF2142 domain-containing protein</fullName>
    </recommendedName>
</protein>
<evidence type="ECO:0000256" key="2">
    <source>
        <dbReference type="SAM" id="Phobius"/>
    </source>
</evidence>
<dbReference type="FunCoup" id="C7QIV5">
    <property type="interactions" value="5"/>
</dbReference>
<evidence type="ECO:0000256" key="1">
    <source>
        <dbReference type="SAM" id="MobiDB-lite"/>
    </source>
</evidence>
<evidence type="ECO:0008006" key="5">
    <source>
        <dbReference type="Google" id="ProtNLM"/>
    </source>
</evidence>
<feature type="compositionally biased region" description="Low complexity" evidence="1">
    <location>
        <begin position="572"/>
        <end position="599"/>
    </location>
</feature>
<feature type="transmembrane region" description="Helical" evidence="2">
    <location>
        <begin position="437"/>
        <end position="459"/>
    </location>
</feature>
<dbReference type="HOGENOM" id="CLU_029834_0_0_11"/>
<feature type="region of interest" description="Disordered" evidence="1">
    <location>
        <begin position="541"/>
        <end position="611"/>
    </location>
</feature>
<accession>C7QIV5</accession>
<dbReference type="InterPro" id="IPR018674">
    <property type="entry name" value="DUF2142_membrane"/>
</dbReference>
<keyword evidence="2" id="KW-1133">Transmembrane helix</keyword>
<feature type="transmembrane region" description="Helical" evidence="2">
    <location>
        <begin position="375"/>
        <end position="394"/>
    </location>
</feature>
<dbReference type="Pfam" id="PF09913">
    <property type="entry name" value="DUF2142"/>
    <property type="match status" value="1"/>
</dbReference>
<evidence type="ECO:0000313" key="4">
    <source>
        <dbReference type="Proteomes" id="UP000000851"/>
    </source>
</evidence>
<feature type="transmembrane region" description="Helical" evidence="2">
    <location>
        <begin position="181"/>
        <end position="200"/>
    </location>
</feature>
<dbReference type="RefSeq" id="WP_015796730.1">
    <property type="nucleotide sequence ID" value="NC_013131.1"/>
</dbReference>
<reference evidence="3 4" key="1">
    <citation type="journal article" date="2009" name="Stand. Genomic Sci.">
        <title>Complete genome sequence of Catenulispora acidiphila type strain (ID 139908).</title>
        <authorList>
            <person name="Copeland A."/>
            <person name="Lapidus A."/>
            <person name="Glavina Del Rio T."/>
            <person name="Nolan M."/>
            <person name="Lucas S."/>
            <person name="Chen F."/>
            <person name="Tice H."/>
            <person name="Cheng J.F."/>
            <person name="Bruce D."/>
            <person name="Goodwin L."/>
            <person name="Pitluck S."/>
            <person name="Mikhailova N."/>
            <person name="Pati A."/>
            <person name="Ivanova N."/>
            <person name="Mavromatis K."/>
            <person name="Chen A."/>
            <person name="Palaniappan K."/>
            <person name="Chain P."/>
            <person name="Land M."/>
            <person name="Hauser L."/>
            <person name="Chang Y.J."/>
            <person name="Jeffries C.D."/>
            <person name="Chertkov O."/>
            <person name="Brettin T."/>
            <person name="Detter J.C."/>
            <person name="Han C."/>
            <person name="Ali Z."/>
            <person name="Tindall B.J."/>
            <person name="Goker M."/>
            <person name="Bristow J."/>
            <person name="Eisen J.A."/>
            <person name="Markowitz V."/>
            <person name="Hugenholtz P."/>
            <person name="Kyrpides N.C."/>
            <person name="Klenk H.P."/>
        </authorList>
    </citation>
    <scope>NUCLEOTIDE SEQUENCE [LARGE SCALE GENOMIC DNA]</scope>
    <source>
        <strain evidence="4">DSM 44928 / JCM 14897 / NBRC 102108 / NRRL B-24433 / ID139908</strain>
    </source>
</reference>
<sequence length="611" mass="63673" precursor="true">MRHRLAAGLSPGTWSPRRVWLTAFLAFFALSAAWALASPLTSVPDEPWHMVKAAATVRAQLHGTPITVITHNGPITNRVPMTGYRLPTAYSFLTNLHECYFNVAHVPASCARNLTALPGTALAGTTAGSNNPLYYLAVGWPSLLSDGPLGMYGMRLVSAALSSAMLASAMVTAFQWSRRRRYPMAAVLAAATPMVLFLNGAVNPNSLEATSAILLWTAILSLLTDPRPELVPRLLTRAGVATIALVSVRQLGPAWALVIIVCAALAGQSGALRAVLRRPAVWLWTAVVGVVGVGSIAWTAKFNVLGTGTGTTYPNLTFMVAAKHTFGMSVEYLRQMVGFFGWLDVRAPYHLAELWFLPVLALLAAAAAAGKLRDVAALVVLAGSVIFIPVLAQGRQAASLNYIWQGRYLLAVAAGLPLLAAAIVAKREPRREWLHKATTRLPLAVTASTLVLGFLMFYTTLRRYAVGTRGPLLSLHPAWTPPGTIAGVVLLYLVGAALAALLVLKSWAPYPESAVLGGGGTPGGTPGDETLLPDRTVVTVPAPAGVNGHANGANGTKHHVNGTGAGKPAAESANGSSTNGSSTNGSSANGSSTAAASNTTEDRGSAVASAS</sequence>
<dbReference type="EMBL" id="CP001700">
    <property type="protein sequence ID" value="ACU77005.1"/>
    <property type="molecule type" value="Genomic_DNA"/>
</dbReference>
<feature type="transmembrane region" description="Helical" evidence="2">
    <location>
        <begin position="254"/>
        <end position="274"/>
    </location>
</feature>
<feature type="transmembrane region" description="Helical" evidence="2">
    <location>
        <begin position="281"/>
        <end position="300"/>
    </location>
</feature>
<dbReference type="AlphaFoldDB" id="C7QIV5"/>
<proteinExistence type="predicted"/>
<dbReference type="eggNOG" id="COG5305">
    <property type="taxonomic scope" value="Bacteria"/>
</dbReference>
<evidence type="ECO:0000313" key="3">
    <source>
        <dbReference type="EMBL" id="ACU77005.1"/>
    </source>
</evidence>
<organism evidence="3 4">
    <name type="scientific">Catenulispora acidiphila (strain DSM 44928 / JCM 14897 / NBRC 102108 / NRRL B-24433 / ID139908)</name>
    <dbReference type="NCBI Taxonomy" id="479433"/>
    <lineage>
        <taxon>Bacteria</taxon>
        <taxon>Bacillati</taxon>
        <taxon>Actinomycetota</taxon>
        <taxon>Actinomycetes</taxon>
        <taxon>Catenulisporales</taxon>
        <taxon>Catenulisporaceae</taxon>
        <taxon>Catenulispora</taxon>
    </lineage>
</organism>
<feature type="compositionally biased region" description="Low complexity" evidence="1">
    <location>
        <begin position="542"/>
        <end position="555"/>
    </location>
</feature>
<feature type="transmembrane region" description="Helical" evidence="2">
    <location>
        <begin position="479"/>
        <end position="504"/>
    </location>
</feature>
<keyword evidence="2" id="KW-0812">Transmembrane</keyword>
<feature type="transmembrane region" description="Helical" evidence="2">
    <location>
        <begin position="152"/>
        <end position="174"/>
    </location>
</feature>
<name>C7QIV5_CATAD</name>
<dbReference type="Proteomes" id="UP000000851">
    <property type="component" value="Chromosome"/>
</dbReference>
<feature type="transmembrane region" description="Helical" evidence="2">
    <location>
        <begin position="349"/>
        <end position="368"/>
    </location>
</feature>
<keyword evidence="2" id="KW-0472">Membrane</keyword>
<dbReference type="KEGG" id="cai:Caci_8182"/>
<feature type="transmembrane region" description="Helical" evidence="2">
    <location>
        <begin position="406"/>
        <end position="425"/>
    </location>
</feature>